<evidence type="ECO:0000313" key="6">
    <source>
        <dbReference type="EMBL" id="RVT96178.1"/>
    </source>
</evidence>
<dbReference type="GO" id="GO:0016042">
    <property type="term" value="P:lipid catabolic process"/>
    <property type="evidence" value="ECO:0007669"/>
    <property type="project" value="UniProtKB-UniRule"/>
</dbReference>
<evidence type="ECO:0000256" key="1">
    <source>
        <dbReference type="ARBA" id="ARBA00022801"/>
    </source>
</evidence>
<feature type="short sequence motif" description="DGA/G" evidence="4">
    <location>
        <begin position="212"/>
        <end position="214"/>
    </location>
</feature>
<organism evidence="6 7">
    <name type="scientific">Rhodovarius crocodyli</name>
    <dbReference type="NCBI Taxonomy" id="1979269"/>
    <lineage>
        <taxon>Bacteria</taxon>
        <taxon>Pseudomonadati</taxon>
        <taxon>Pseudomonadota</taxon>
        <taxon>Alphaproteobacteria</taxon>
        <taxon>Acetobacterales</taxon>
        <taxon>Roseomonadaceae</taxon>
        <taxon>Rhodovarius</taxon>
    </lineage>
</organism>
<feature type="short sequence motif" description="GXGXXG" evidence="4">
    <location>
        <begin position="27"/>
        <end position="32"/>
    </location>
</feature>
<dbReference type="PROSITE" id="PS51635">
    <property type="entry name" value="PNPLA"/>
    <property type="match status" value="1"/>
</dbReference>
<keyword evidence="1 4" id="KW-0378">Hydrolase</keyword>
<feature type="active site" description="Nucleophile" evidence="4">
    <location>
        <position position="57"/>
    </location>
</feature>
<evidence type="ECO:0000256" key="2">
    <source>
        <dbReference type="ARBA" id="ARBA00022963"/>
    </source>
</evidence>
<sequence length="354" mass="40283">MDSLPNQQPAPVAVSRDTRRINLALQGGGTHGAFTWGVLDRLLEEEWLEFDGMSGTSAGAINAALFAQGMCEGGRAGARRLMDRFWRDLGSRFAISPLQTSPVERAIWGWDMTYSFAWNAFDTLTRVASPYQFNPFPIEFNPLRRALESTLDLERLRNDSSAMRLFISATNVRTGKPKVFRREELTVDALLASACLPNIFRAVEIDGEAYWDGGYLGNPALWPLYHERSAADIILVQLNPLYRPELPTSVSDIMNRLNEISFNASLMSEIRAIDFVQRLLESGRLEQPRYRRIFLHSIEDEERMRAFKLSTKFNGDWSFLTTLRDYGYQAADNFLMQSGEKIGRENTLDPARYL</sequence>
<evidence type="ECO:0000256" key="3">
    <source>
        <dbReference type="ARBA" id="ARBA00023098"/>
    </source>
</evidence>
<keyword evidence="7" id="KW-1185">Reference proteome</keyword>
<dbReference type="SUPFAM" id="SSF52151">
    <property type="entry name" value="FabD/lysophospholipase-like"/>
    <property type="match status" value="1"/>
</dbReference>
<dbReference type="Gene3D" id="3.40.1090.10">
    <property type="entry name" value="Cytosolic phospholipase A2 catalytic domain"/>
    <property type="match status" value="2"/>
</dbReference>
<accession>A0A437MEU9</accession>
<keyword evidence="3 4" id="KW-0443">Lipid metabolism</keyword>
<comment type="caution">
    <text evidence="6">The sequence shown here is derived from an EMBL/GenBank/DDBJ whole genome shotgun (WGS) entry which is preliminary data.</text>
</comment>
<reference evidence="6 7" key="1">
    <citation type="submission" date="2019-01" db="EMBL/GenBank/DDBJ databases">
        <authorList>
            <person name="Chen W.-M."/>
        </authorList>
    </citation>
    <scope>NUCLEOTIDE SEQUENCE [LARGE SCALE GENOMIC DNA]</scope>
    <source>
        <strain evidence="6 7">CCP-6</strain>
    </source>
</reference>
<gene>
    <name evidence="6" type="ORF">EOD42_13750</name>
</gene>
<proteinExistence type="predicted"/>
<evidence type="ECO:0000313" key="7">
    <source>
        <dbReference type="Proteomes" id="UP000282957"/>
    </source>
</evidence>
<dbReference type="Pfam" id="PF01734">
    <property type="entry name" value="Patatin"/>
    <property type="match status" value="1"/>
</dbReference>
<dbReference type="PANTHER" id="PTHR14226">
    <property type="entry name" value="NEUROPATHY TARGET ESTERASE/SWISS CHEESE D.MELANOGASTER"/>
    <property type="match status" value="1"/>
</dbReference>
<evidence type="ECO:0000256" key="4">
    <source>
        <dbReference type="PROSITE-ProRule" id="PRU01161"/>
    </source>
</evidence>
<dbReference type="EMBL" id="SACL01000004">
    <property type="protein sequence ID" value="RVT96178.1"/>
    <property type="molecule type" value="Genomic_DNA"/>
</dbReference>
<evidence type="ECO:0000259" key="5">
    <source>
        <dbReference type="PROSITE" id="PS51635"/>
    </source>
</evidence>
<dbReference type="OrthoDB" id="9807112at2"/>
<name>A0A437MEU9_9PROT</name>
<dbReference type="InterPro" id="IPR050301">
    <property type="entry name" value="NTE"/>
</dbReference>
<feature type="domain" description="PNPLA" evidence="5">
    <location>
        <begin position="23"/>
        <end position="225"/>
    </location>
</feature>
<dbReference type="InterPro" id="IPR016035">
    <property type="entry name" value="Acyl_Trfase/lysoPLipase"/>
</dbReference>
<dbReference type="InterPro" id="IPR002641">
    <property type="entry name" value="PNPLA_dom"/>
</dbReference>
<dbReference type="Proteomes" id="UP000282957">
    <property type="component" value="Unassembled WGS sequence"/>
</dbReference>
<dbReference type="GO" id="GO:0016787">
    <property type="term" value="F:hydrolase activity"/>
    <property type="evidence" value="ECO:0007669"/>
    <property type="project" value="UniProtKB-UniRule"/>
</dbReference>
<feature type="active site" description="Proton acceptor" evidence="4">
    <location>
        <position position="212"/>
    </location>
</feature>
<protein>
    <submittedName>
        <fullName evidence="6">Patatin-like phospholipase family protein</fullName>
    </submittedName>
</protein>
<dbReference type="RefSeq" id="WP_127788111.1">
    <property type="nucleotide sequence ID" value="NZ_SACL01000004.1"/>
</dbReference>
<dbReference type="AlphaFoldDB" id="A0A437MEU9"/>
<dbReference type="PANTHER" id="PTHR14226:SF78">
    <property type="entry name" value="SLR0060 PROTEIN"/>
    <property type="match status" value="1"/>
</dbReference>
<feature type="short sequence motif" description="GXSXG" evidence="4">
    <location>
        <begin position="55"/>
        <end position="59"/>
    </location>
</feature>
<keyword evidence="2 4" id="KW-0442">Lipid degradation</keyword>